<protein>
    <recommendedName>
        <fullName evidence="2">PIN domain-containing protein</fullName>
    </recommendedName>
</protein>
<name>A0A5J4RWE1_9ZZZZ</name>
<dbReference type="InterPro" id="IPR029060">
    <property type="entry name" value="PIN-like_dom_sf"/>
</dbReference>
<accession>A0A5J4RWE1</accession>
<reference evidence="1" key="1">
    <citation type="submission" date="2019-03" db="EMBL/GenBank/DDBJ databases">
        <title>Single cell metagenomics reveals metabolic interactions within the superorganism composed of flagellate Streblomastix strix and complex community of Bacteroidetes bacteria on its surface.</title>
        <authorList>
            <person name="Treitli S.C."/>
            <person name="Kolisko M."/>
            <person name="Husnik F."/>
            <person name="Keeling P."/>
            <person name="Hampl V."/>
        </authorList>
    </citation>
    <scope>NUCLEOTIDE SEQUENCE</scope>
    <source>
        <strain evidence="1">STM</strain>
    </source>
</reference>
<evidence type="ECO:0000313" key="1">
    <source>
        <dbReference type="EMBL" id="KAA6337311.1"/>
    </source>
</evidence>
<comment type="caution">
    <text evidence="1">The sequence shown here is derived from an EMBL/GenBank/DDBJ whole genome shotgun (WGS) entry which is preliminary data.</text>
</comment>
<dbReference type="Gene3D" id="3.40.50.1010">
    <property type="entry name" value="5'-nuclease"/>
    <property type="match status" value="1"/>
</dbReference>
<proteinExistence type="predicted"/>
<dbReference type="AlphaFoldDB" id="A0A5J4RWE1"/>
<evidence type="ECO:0008006" key="2">
    <source>
        <dbReference type="Google" id="ProtNLM"/>
    </source>
</evidence>
<organism evidence="1">
    <name type="scientific">termite gut metagenome</name>
    <dbReference type="NCBI Taxonomy" id="433724"/>
    <lineage>
        <taxon>unclassified sequences</taxon>
        <taxon>metagenomes</taxon>
        <taxon>organismal metagenomes</taxon>
    </lineage>
</organism>
<dbReference type="SUPFAM" id="SSF88723">
    <property type="entry name" value="PIN domain-like"/>
    <property type="match status" value="1"/>
</dbReference>
<gene>
    <name evidence="1" type="ORF">EZS27_014604</name>
</gene>
<dbReference type="EMBL" id="SNRY01000711">
    <property type="protein sequence ID" value="KAA6337311.1"/>
    <property type="molecule type" value="Genomic_DNA"/>
</dbReference>
<sequence length="138" mass="16664">MVKVLVDTGFWIALFEERDSHHEQAVDAFEYFKDDNIIMLIPFPTLYETLKTRFTRNKINLRTFDTILKRFFIQYIEDNNYKEEALELTLTQMKTYSMVDNVIRLMLADETLKVNYLLTFNRSDFDDICIKRNIHIFN</sequence>